<feature type="region of interest" description="Disordered" evidence="1">
    <location>
        <begin position="21"/>
        <end position="70"/>
    </location>
</feature>
<name>A0A4Z1IB94_9HELO</name>
<dbReference type="Proteomes" id="UP000297452">
    <property type="component" value="Unassembled WGS sequence"/>
</dbReference>
<protein>
    <submittedName>
        <fullName evidence="2">Uncharacterized protein</fullName>
    </submittedName>
</protein>
<dbReference type="EMBL" id="PQXJ01000277">
    <property type="protein sequence ID" value="TGO54103.1"/>
    <property type="molecule type" value="Genomic_DNA"/>
</dbReference>
<reference evidence="2 3" key="1">
    <citation type="submission" date="2017-12" db="EMBL/GenBank/DDBJ databases">
        <title>Comparative genomics of Botrytis spp.</title>
        <authorList>
            <person name="Valero-Jimenez C.A."/>
            <person name="Tapia P."/>
            <person name="Veloso J."/>
            <person name="Silva-Moreno E."/>
            <person name="Staats M."/>
            <person name="Valdes J.H."/>
            <person name="Van Kan J.A.L."/>
        </authorList>
    </citation>
    <scope>NUCLEOTIDE SEQUENCE [LARGE SCALE GENOMIC DNA]</scope>
    <source>
        <strain evidence="2 3">MUCL2120</strain>
    </source>
</reference>
<evidence type="ECO:0000313" key="2">
    <source>
        <dbReference type="EMBL" id="TGO54103.1"/>
    </source>
</evidence>
<organism evidence="2 3">
    <name type="scientific">Botryotinia narcissicola</name>
    <dbReference type="NCBI Taxonomy" id="278944"/>
    <lineage>
        <taxon>Eukaryota</taxon>
        <taxon>Fungi</taxon>
        <taxon>Dikarya</taxon>
        <taxon>Ascomycota</taxon>
        <taxon>Pezizomycotina</taxon>
        <taxon>Leotiomycetes</taxon>
        <taxon>Helotiales</taxon>
        <taxon>Sclerotiniaceae</taxon>
        <taxon>Botryotinia</taxon>
    </lineage>
</organism>
<proteinExistence type="predicted"/>
<evidence type="ECO:0000313" key="3">
    <source>
        <dbReference type="Proteomes" id="UP000297452"/>
    </source>
</evidence>
<accession>A0A4Z1IB94</accession>
<sequence length="70" mass="7838">MALFNAIPYNYVPTASRLKNSIPRHESTQKESTPNDTAVVATADDEGYKPTFLDRSMSLEDEEVNDSNLM</sequence>
<dbReference type="AlphaFoldDB" id="A0A4Z1IB94"/>
<keyword evidence="3" id="KW-1185">Reference proteome</keyword>
<comment type="caution">
    <text evidence="2">The sequence shown here is derived from an EMBL/GenBank/DDBJ whole genome shotgun (WGS) entry which is preliminary data.</text>
</comment>
<dbReference type="OrthoDB" id="5380548at2759"/>
<evidence type="ECO:0000256" key="1">
    <source>
        <dbReference type="SAM" id="MobiDB-lite"/>
    </source>
</evidence>
<feature type="compositionally biased region" description="Acidic residues" evidence="1">
    <location>
        <begin position="59"/>
        <end position="70"/>
    </location>
</feature>
<gene>
    <name evidence="2" type="ORF">BOTNAR_0277g00180</name>
</gene>